<gene>
    <name evidence="5" type="ORF">ADEAN_000599900</name>
</gene>
<dbReference type="VEuPathDB" id="TriTrypDB:ADEAN_000599900"/>
<dbReference type="Gene3D" id="3.40.800.10">
    <property type="entry name" value="Ureohydrolase domain"/>
    <property type="match status" value="1"/>
</dbReference>
<evidence type="ECO:0000313" key="6">
    <source>
        <dbReference type="Proteomes" id="UP000515908"/>
    </source>
</evidence>
<dbReference type="EMBL" id="LR877155">
    <property type="protein sequence ID" value="CAD2218510.1"/>
    <property type="molecule type" value="Genomic_DNA"/>
</dbReference>
<dbReference type="SUPFAM" id="SSF52768">
    <property type="entry name" value="Arginase/deacetylase"/>
    <property type="match status" value="1"/>
</dbReference>
<evidence type="ECO:0000256" key="3">
    <source>
        <dbReference type="ARBA" id="ARBA00023211"/>
    </source>
</evidence>
<evidence type="ECO:0000256" key="1">
    <source>
        <dbReference type="ARBA" id="ARBA00022723"/>
    </source>
</evidence>
<keyword evidence="2" id="KW-0378">Hydrolase</keyword>
<dbReference type="GO" id="GO:0004053">
    <property type="term" value="F:arginase activity"/>
    <property type="evidence" value="ECO:0007669"/>
    <property type="project" value="TreeGrafter"/>
</dbReference>
<dbReference type="PROSITE" id="PS51409">
    <property type="entry name" value="ARGINASE_2"/>
    <property type="match status" value="1"/>
</dbReference>
<reference evidence="5 6" key="1">
    <citation type="submission" date="2020-08" db="EMBL/GenBank/DDBJ databases">
        <authorList>
            <person name="Newling K."/>
            <person name="Davey J."/>
            <person name="Forrester S."/>
        </authorList>
    </citation>
    <scope>NUCLEOTIDE SEQUENCE [LARGE SCALE GENOMIC DNA]</scope>
    <source>
        <strain evidence="6">Crithidia deanei Carvalho (ATCC PRA-265)</strain>
    </source>
</reference>
<dbReference type="CDD" id="cd09999">
    <property type="entry name" value="Arginase-like_1"/>
    <property type="match status" value="1"/>
</dbReference>
<keyword evidence="3" id="KW-0464">Manganese</keyword>
<dbReference type="InterPro" id="IPR023696">
    <property type="entry name" value="Ureohydrolase_dom_sf"/>
</dbReference>
<dbReference type="OrthoDB" id="9992747at2759"/>
<name>A0A7G2CFA8_9TRYP</name>
<accession>A0A7G2CFA8</accession>
<dbReference type="Proteomes" id="UP000515908">
    <property type="component" value="Chromosome 11"/>
</dbReference>
<evidence type="ECO:0000313" key="5">
    <source>
        <dbReference type="EMBL" id="CAD2218510.1"/>
    </source>
</evidence>
<dbReference type="Pfam" id="PF00491">
    <property type="entry name" value="Arginase"/>
    <property type="match status" value="1"/>
</dbReference>
<comment type="similarity">
    <text evidence="4">Belongs to the arginase family.</text>
</comment>
<dbReference type="AlphaFoldDB" id="A0A7G2CFA8"/>
<dbReference type="GO" id="GO:0030145">
    <property type="term" value="F:manganese ion binding"/>
    <property type="evidence" value="ECO:0007669"/>
    <property type="project" value="TreeGrafter"/>
</dbReference>
<evidence type="ECO:0000256" key="4">
    <source>
        <dbReference type="PROSITE-ProRule" id="PRU00742"/>
    </source>
</evidence>
<dbReference type="GO" id="GO:0005829">
    <property type="term" value="C:cytosol"/>
    <property type="evidence" value="ECO:0007669"/>
    <property type="project" value="TreeGrafter"/>
</dbReference>
<dbReference type="PANTHER" id="PTHR43782">
    <property type="entry name" value="ARGINASE"/>
    <property type="match status" value="1"/>
</dbReference>
<keyword evidence="1" id="KW-0479">Metal-binding</keyword>
<dbReference type="InterPro" id="IPR006035">
    <property type="entry name" value="Ureohydrolase"/>
</dbReference>
<sequence length="346" mass="38831">MSLQTLRVVYPLWQGGDNTPYHLGARLLDFLCPPPAESHHYKTITIPVPRPPAHHLTQTALKKLTQSTVKDNIRHKETLLKVNEQALTAIRQEAPEAVVVLGGDCLVELAPFAYLSERYNTHGNKMGVLWVDAHPDITIGKEYDCAHAHVLGMLLHRKDTDEEFKKLVRTPLTSSQVMYVGVHQMLPNEQAYVDSEKFGFVTPEEVIAGKGFHKIQRWVEHEGITHLVIHLDLDVLDFHQLRCLLFANPNEPPSVYDGIAKGIVPPAALVKLLRQVSSYAVSSQSYSSSSSREEEGSLFNNNNKYRKAERQPLTIVGMGVTEHFPWDAINLQGLLYQLPLIGTSKL</sequence>
<evidence type="ECO:0000256" key="2">
    <source>
        <dbReference type="ARBA" id="ARBA00022801"/>
    </source>
</evidence>
<protein>
    <submittedName>
        <fullName evidence="5">Arginase family, putative</fullName>
    </submittedName>
</protein>
<dbReference type="PANTHER" id="PTHR43782:SF3">
    <property type="entry name" value="ARGINASE"/>
    <property type="match status" value="1"/>
</dbReference>
<keyword evidence="6" id="KW-1185">Reference proteome</keyword>
<proteinExistence type="inferred from homology"/>
<organism evidence="5 6">
    <name type="scientific">Angomonas deanei</name>
    <dbReference type="NCBI Taxonomy" id="59799"/>
    <lineage>
        <taxon>Eukaryota</taxon>
        <taxon>Discoba</taxon>
        <taxon>Euglenozoa</taxon>
        <taxon>Kinetoplastea</taxon>
        <taxon>Metakinetoplastina</taxon>
        <taxon>Trypanosomatida</taxon>
        <taxon>Trypanosomatidae</taxon>
        <taxon>Strigomonadinae</taxon>
        <taxon>Angomonas</taxon>
    </lineage>
</organism>
<dbReference type="GO" id="GO:0005634">
    <property type="term" value="C:nucleus"/>
    <property type="evidence" value="ECO:0007669"/>
    <property type="project" value="TreeGrafter"/>
</dbReference>